<dbReference type="EMBL" id="JABBNI010000065">
    <property type="protein sequence ID" value="NMM65434.1"/>
    <property type="molecule type" value="Genomic_DNA"/>
</dbReference>
<evidence type="ECO:0000256" key="3">
    <source>
        <dbReference type="ARBA" id="ARBA00022840"/>
    </source>
</evidence>
<dbReference type="InterPro" id="IPR009057">
    <property type="entry name" value="Homeodomain-like_sf"/>
</dbReference>
<dbReference type="InterPro" id="IPR025944">
    <property type="entry name" value="Sigma_54_int_dom_CS"/>
</dbReference>
<keyword evidence="2" id="KW-0547">Nucleotide-binding</keyword>
<accession>A0A7Y0EL16</accession>
<dbReference type="SMART" id="SM00448">
    <property type="entry name" value="REC"/>
    <property type="match status" value="1"/>
</dbReference>
<evidence type="ECO:0000259" key="9">
    <source>
        <dbReference type="PROSITE" id="PS50045"/>
    </source>
</evidence>
<reference evidence="11 12" key="1">
    <citation type="submission" date="2020-04" db="EMBL/GenBank/DDBJ databases">
        <authorList>
            <person name="Doyle D.A."/>
        </authorList>
    </citation>
    <scope>NUCLEOTIDE SEQUENCE [LARGE SCALE GENOMIC DNA]</scope>
    <source>
        <strain evidence="11 12">P21</strain>
    </source>
</reference>
<dbReference type="Pfam" id="PF00072">
    <property type="entry name" value="Response_reg"/>
    <property type="match status" value="1"/>
</dbReference>
<evidence type="ECO:0000256" key="4">
    <source>
        <dbReference type="ARBA" id="ARBA00023015"/>
    </source>
</evidence>
<name>A0A7Y0EL16_9CLOT</name>
<dbReference type="SUPFAM" id="SSF46689">
    <property type="entry name" value="Homeodomain-like"/>
    <property type="match status" value="1"/>
</dbReference>
<evidence type="ECO:0000256" key="2">
    <source>
        <dbReference type="ARBA" id="ARBA00022741"/>
    </source>
</evidence>
<evidence type="ECO:0000256" key="8">
    <source>
        <dbReference type="PROSITE-ProRule" id="PRU00169"/>
    </source>
</evidence>
<keyword evidence="4" id="KW-0805">Transcription regulation</keyword>
<keyword evidence="5" id="KW-0238">DNA-binding</keyword>
<dbReference type="SMART" id="SM00382">
    <property type="entry name" value="AAA"/>
    <property type="match status" value="1"/>
</dbReference>
<dbReference type="Pfam" id="PF25601">
    <property type="entry name" value="AAA_lid_14"/>
    <property type="match status" value="1"/>
</dbReference>
<reference evidence="11 12" key="2">
    <citation type="submission" date="2020-06" db="EMBL/GenBank/DDBJ databases">
        <title>Complete Genome Sequence of Clostridium muelleri sp. nov. P21T, an Acid-Alcohol Producing Acetogen Isolated from Old Hay.</title>
        <authorList>
            <person name="Duncan K.E."/>
            <person name="Tanner R.S."/>
        </authorList>
    </citation>
    <scope>NUCLEOTIDE SEQUENCE [LARGE SCALE GENOMIC DNA]</scope>
    <source>
        <strain evidence="11 12">P21</strain>
    </source>
</reference>
<evidence type="ECO:0000256" key="5">
    <source>
        <dbReference type="ARBA" id="ARBA00023125"/>
    </source>
</evidence>
<keyword evidence="3" id="KW-0067">ATP-binding</keyword>
<feature type="domain" description="Response regulatory" evidence="10">
    <location>
        <begin position="5"/>
        <end position="119"/>
    </location>
</feature>
<dbReference type="InterPro" id="IPR002078">
    <property type="entry name" value="Sigma_54_int"/>
</dbReference>
<dbReference type="InterPro" id="IPR002197">
    <property type="entry name" value="HTH_Fis"/>
</dbReference>
<dbReference type="InterPro" id="IPR058031">
    <property type="entry name" value="AAA_lid_NorR"/>
</dbReference>
<dbReference type="PROSITE" id="PS50110">
    <property type="entry name" value="RESPONSE_REGULATORY"/>
    <property type="match status" value="1"/>
</dbReference>
<dbReference type="Pfam" id="PF02954">
    <property type="entry name" value="HTH_8"/>
    <property type="match status" value="1"/>
</dbReference>
<dbReference type="Gene3D" id="3.40.50.300">
    <property type="entry name" value="P-loop containing nucleotide triphosphate hydrolases"/>
    <property type="match status" value="1"/>
</dbReference>
<dbReference type="PANTHER" id="PTHR32071:SF57">
    <property type="entry name" value="C4-DICARBOXYLATE TRANSPORT TRANSCRIPTIONAL REGULATORY PROTEIN DCTD"/>
    <property type="match status" value="1"/>
</dbReference>
<dbReference type="AlphaFoldDB" id="A0A7Y0EL16"/>
<dbReference type="Gene3D" id="3.40.50.2300">
    <property type="match status" value="1"/>
</dbReference>
<sequence>MLKTSILIVDDELNVTKLLEKVFIKEGYNTYIASSGKEALSIIDSHCIDIIITDIKMPGMTGIELLSEIKSIDPCIEVILITAFATMETAIEALKIGARDYITKPFSLKEVLLSVKKISRGSAKLQQLEPIDNYFFSESKIMENVLQLIKQVADTKATIMIYGETGTGKGLAAQALHNLSGRRDKPFIKVNCAAIPETLLESELFGYEKGAFTGAIINKPGRFELAHGGTIFLDEIGDITPLMQVKLLKVMQEREFERLGGTKTIKIDVRIIAATNKNLEELVREGVFRQDLYYRLNVVPMKIPSLRERKEDINSLVDYFLLKSSNISGKGKKEITKEALMQLINHNWPGNIRELENVIERCVVITTSKVIDVKDLPEYIWKSHEYEDDIQGKLNDAVDIAEKNIIIKTLEECDGNKTKTSQILGISRRSLHRKISKYNIED</sequence>
<evidence type="ECO:0000256" key="7">
    <source>
        <dbReference type="ARBA" id="ARBA00024867"/>
    </source>
</evidence>
<evidence type="ECO:0000256" key="6">
    <source>
        <dbReference type="ARBA" id="ARBA00023163"/>
    </source>
</evidence>
<dbReference type="InterPro" id="IPR025943">
    <property type="entry name" value="Sigma_54_int_dom_ATP-bd_2"/>
</dbReference>
<dbReference type="GO" id="GO:0043565">
    <property type="term" value="F:sequence-specific DNA binding"/>
    <property type="evidence" value="ECO:0007669"/>
    <property type="project" value="InterPro"/>
</dbReference>
<dbReference type="InterPro" id="IPR001789">
    <property type="entry name" value="Sig_transdc_resp-reg_receiver"/>
</dbReference>
<keyword evidence="8" id="KW-0597">Phosphoprotein</keyword>
<dbReference type="InterPro" id="IPR003593">
    <property type="entry name" value="AAA+_ATPase"/>
</dbReference>
<comment type="function">
    <text evidence="7">May play the central regulatory role in sporulation. It may be an element of the effector pathway responsible for the activation of sporulation genes in response to nutritional stress. Spo0A may act in concert with spo0H (a sigma factor) to control the expression of some genes that are critical to the sporulation process.</text>
</comment>
<dbReference type="FunFam" id="3.40.50.300:FF:000006">
    <property type="entry name" value="DNA-binding transcriptional regulator NtrC"/>
    <property type="match status" value="1"/>
</dbReference>
<dbReference type="PRINTS" id="PR01590">
    <property type="entry name" value="HTHFIS"/>
</dbReference>
<dbReference type="GO" id="GO:0005524">
    <property type="term" value="F:ATP binding"/>
    <property type="evidence" value="ECO:0007669"/>
    <property type="project" value="UniProtKB-KW"/>
</dbReference>
<dbReference type="CDD" id="cd00009">
    <property type="entry name" value="AAA"/>
    <property type="match status" value="1"/>
</dbReference>
<dbReference type="PROSITE" id="PS50045">
    <property type="entry name" value="SIGMA54_INTERACT_4"/>
    <property type="match status" value="1"/>
</dbReference>
<dbReference type="PROSITE" id="PS00676">
    <property type="entry name" value="SIGMA54_INTERACT_2"/>
    <property type="match status" value="1"/>
</dbReference>
<dbReference type="Gene3D" id="1.10.10.60">
    <property type="entry name" value="Homeodomain-like"/>
    <property type="match status" value="1"/>
</dbReference>
<evidence type="ECO:0000313" key="11">
    <source>
        <dbReference type="EMBL" id="NMM65434.1"/>
    </source>
</evidence>
<dbReference type="Gene3D" id="1.10.8.60">
    <property type="match status" value="1"/>
</dbReference>
<dbReference type="GO" id="GO:0000160">
    <property type="term" value="P:phosphorelay signal transduction system"/>
    <property type="evidence" value="ECO:0007669"/>
    <property type="project" value="InterPro"/>
</dbReference>
<dbReference type="PROSITE" id="PS00688">
    <property type="entry name" value="SIGMA54_INTERACT_3"/>
    <property type="match status" value="1"/>
</dbReference>
<feature type="domain" description="Sigma-54 factor interaction" evidence="9">
    <location>
        <begin position="135"/>
        <end position="364"/>
    </location>
</feature>
<dbReference type="SUPFAM" id="SSF52172">
    <property type="entry name" value="CheY-like"/>
    <property type="match status" value="1"/>
</dbReference>
<comment type="caution">
    <text evidence="11">The sequence shown here is derived from an EMBL/GenBank/DDBJ whole genome shotgun (WGS) entry which is preliminary data.</text>
</comment>
<dbReference type="PANTHER" id="PTHR32071">
    <property type="entry name" value="TRANSCRIPTIONAL REGULATORY PROTEIN"/>
    <property type="match status" value="1"/>
</dbReference>
<keyword evidence="6" id="KW-0804">Transcription</keyword>
<protein>
    <recommendedName>
        <fullName evidence="1">Stage 0 sporulation protein A homolog</fullName>
    </recommendedName>
</protein>
<dbReference type="InterPro" id="IPR011006">
    <property type="entry name" value="CheY-like_superfamily"/>
</dbReference>
<organism evidence="11 12">
    <name type="scientific">Clostridium muellerianum</name>
    <dbReference type="NCBI Taxonomy" id="2716538"/>
    <lineage>
        <taxon>Bacteria</taxon>
        <taxon>Bacillati</taxon>
        <taxon>Bacillota</taxon>
        <taxon>Clostridia</taxon>
        <taxon>Eubacteriales</taxon>
        <taxon>Clostridiaceae</taxon>
        <taxon>Clostridium</taxon>
    </lineage>
</organism>
<dbReference type="Proteomes" id="UP000537131">
    <property type="component" value="Unassembled WGS sequence"/>
</dbReference>
<dbReference type="SUPFAM" id="SSF52540">
    <property type="entry name" value="P-loop containing nucleoside triphosphate hydrolases"/>
    <property type="match status" value="1"/>
</dbReference>
<dbReference type="GO" id="GO:0006355">
    <property type="term" value="P:regulation of DNA-templated transcription"/>
    <property type="evidence" value="ECO:0007669"/>
    <property type="project" value="InterPro"/>
</dbReference>
<proteinExistence type="predicted"/>
<dbReference type="Pfam" id="PF00158">
    <property type="entry name" value="Sigma54_activat"/>
    <property type="match status" value="1"/>
</dbReference>
<keyword evidence="12" id="KW-1185">Reference proteome</keyword>
<dbReference type="InterPro" id="IPR027417">
    <property type="entry name" value="P-loop_NTPase"/>
</dbReference>
<evidence type="ECO:0000259" key="10">
    <source>
        <dbReference type="PROSITE" id="PS50110"/>
    </source>
</evidence>
<dbReference type="RefSeq" id="WP_169300016.1">
    <property type="nucleotide sequence ID" value="NZ_JABBNI010000065.1"/>
</dbReference>
<evidence type="ECO:0000256" key="1">
    <source>
        <dbReference type="ARBA" id="ARBA00018672"/>
    </source>
</evidence>
<feature type="modified residue" description="4-aspartylphosphate" evidence="8">
    <location>
        <position position="54"/>
    </location>
</feature>
<gene>
    <name evidence="11" type="ORF">HBE96_22925</name>
</gene>
<evidence type="ECO:0000313" key="12">
    <source>
        <dbReference type="Proteomes" id="UP000537131"/>
    </source>
</evidence>